<reference evidence="3 4" key="1">
    <citation type="submission" date="2024-02" db="EMBL/GenBank/DDBJ databases">
        <authorList>
            <person name="Chen Y."/>
            <person name="Shah S."/>
            <person name="Dougan E. K."/>
            <person name="Thang M."/>
            <person name="Chan C."/>
        </authorList>
    </citation>
    <scope>NUCLEOTIDE SEQUENCE [LARGE SCALE GENOMIC DNA]</scope>
</reference>
<organism evidence="3 4">
    <name type="scientific">Durusdinium trenchii</name>
    <dbReference type="NCBI Taxonomy" id="1381693"/>
    <lineage>
        <taxon>Eukaryota</taxon>
        <taxon>Sar</taxon>
        <taxon>Alveolata</taxon>
        <taxon>Dinophyceae</taxon>
        <taxon>Suessiales</taxon>
        <taxon>Symbiodiniaceae</taxon>
        <taxon>Durusdinium</taxon>
    </lineage>
</organism>
<dbReference type="EMBL" id="CAXAMM010001954">
    <property type="protein sequence ID" value="CAK8994096.1"/>
    <property type="molecule type" value="Genomic_DNA"/>
</dbReference>
<feature type="domain" description="Pyrrolo-quinoline quinone repeat" evidence="2">
    <location>
        <begin position="101"/>
        <end position="318"/>
    </location>
</feature>
<dbReference type="Gene3D" id="2.130.10.10">
    <property type="entry name" value="YVTN repeat-like/Quinoprotein amine dehydrogenase"/>
    <property type="match status" value="1"/>
</dbReference>
<proteinExistence type="predicted"/>
<dbReference type="InterPro" id="IPR018391">
    <property type="entry name" value="PQQ_b-propeller_rpt"/>
</dbReference>
<evidence type="ECO:0000313" key="4">
    <source>
        <dbReference type="Proteomes" id="UP001642464"/>
    </source>
</evidence>
<evidence type="ECO:0000256" key="1">
    <source>
        <dbReference type="SAM" id="SignalP"/>
    </source>
</evidence>
<dbReference type="InterPro" id="IPR011047">
    <property type="entry name" value="Quinoprotein_ADH-like_sf"/>
</dbReference>
<keyword evidence="4" id="KW-1185">Reference proteome</keyword>
<keyword evidence="1" id="KW-0732">Signal</keyword>
<dbReference type="PANTHER" id="PTHR34512:SF30">
    <property type="entry name" value="OUTER MEMBRANE PROTEIN ASSEMBLY FACTOR BAMB"/>
    <property type="match status" value="1"/>
</dbReference>
<dbReference type="Proteomes" id="UP001642464">
    <property type="component" value="Unassembled WGS sequence"/>
</dbReference>
<dbReference type="SMART" id="SM00564">
    <property type="entry name" value="PQQ"/>
    <property type="match status" value="3"/>
</dbReference>
<feature type="signal peptide" evidence="1">
    <location>
        <begin position="1"/>
        <end position="41"/>
    </location>
</feature>
<dbReference type="Gene3D" id="2.40.10.480">
    <property type="match status" value="1"/>
</dbReference>
<dbReference type="SUPFAM" id="SSF50998">
    <property type="entry name" value="Quinoprotein alcohol dehydrogenase-like"/>
    <property type="match status" value="1"/>
</dbReference>
<dbReference type="PANTHER" id="PTHR34512">
    <property type="entry name" value="CELL SURFACE PROTEIN"/>
    <property type="match status" value="1"/>
</dbReference>
<evidence type="ECO:0000259" key="2">
    <source>
        <dbReference type="Pfam" id="PF13360"/>
    </source>
</evidence>
<gene>
    <name evidence="3" type="ORF">SCF082_LOCUS3795</name>
</gene>
<protein>
    <submittedName>
        <fullName evidence="3">Outer membrane protein assembly factor BamB</fullName>
    </submittedName>
</protein>
<sequence>MCRLSCIFHSPATGRLTMLSRTAVRMMLLCGPMLITSLAEAADWPQFLGPNRNGTSNEAGLLDRFPEGGPEVVWRVPGGVGMSAVAVADGLAITSWNRQRKQWLVALDVETGDVRWQTPIAESYGNAMGDGPRATPTIHDGVIFVFTGEGVLCAVEQESGRLEWNIDTVAAFGTRPAEYGMSSSPLVVGNHVIVHVGAPAATIGAFDVKTGQPVWKAGQGPAGYSSPTLLDVAGREQVVSVTGDQAIGLDPATGETLWTYPFKTNYACNTANPIVVDGGVFISAGENHGSVLLDIKEESGRYAVSERWSSLHSKSVMRNEWQTSVVVDDYLYGFDNVGAAGPVTHLSCIEATTGKPVWQEARFGKGNLVLADGKLWITTMKGELVLVKVTPEGYQELGRARLFGETRQTMSIANGLGYTRDDREVLCIKLK</sequence>
<dbReference type="InterPro" id="IPR002372">
    <property type="entry name" value="PQQ_rpt_dom"/>
</dbReference>
<dbReference type="InterPro" id="IPR015943">
    <property type="entry name" value="WD40/YVTN_repeat-like_dom_sf"/>
</dbReference>
<comment type="caution">
    <text evidence="3">The sequence shown here is derived from an EMBL/GenBank/DDBJ whole genome shotgun (WGS) entry which is preliminary data.</text>
</comment>
<evidence type="ECO:0000313" key="3">
    <source>
        <dbReference type="EMBL" id="CAK8994096.1"/>
    </source>
</evidence>
<accession>A0ABP0HV80</accession>
<dbReference type="Pfam" id="PF13360">
    <property type="entry name" value="PQQ_2"/>
    <property type="match status" value="1"/>
</dbReference>
<name>A0ABP0HV80_9DINO</name>
<feature type="chain" id="PRO_5046767536" evidence="1">
    <location>
        <begin position="42"/>
        <end position="431"/>
    </location>
</feature>